<dbReference type="STRING" id="1122133.SAMN02745157_0962"/>
<organism evidence="2 3">
    <name type="scientific">Kaistia soli DSM 19436</name>
    <dbReference type="NCBI Taxonomy" id="1122133"/>
    <lineage>
        <taxon>Bacteria</taxon>
        <taxon>Pseudomonadati</taxon>
        <taxon>Pseudomonadota</taxon>
        <taxon>Alphaproteobacteria</taxon>
        <taxon>Hyphomicrobiales</taxon>
        <taxon>Kaistiaceae</taxon>
        <taxon>Kaistia</taxon>
    </lineage>
</organism>
<sequence length="80" mass="8928">MSQHDDFTIDEALNDSMVQMLMKADRVDPLALEASLRSLAKAHSRRRNPVPARLQDDRGSLRAPALPNRKQAGASAYTPW</sequence>
<dbReference type="OrthoDB" id="7365361at2"/>
<evidence type="ECO:0000313" key="3">
    <source>
        <dbReference type="Proteomes" id="UP000184485"/>
    </source>
</evidence>
<protein>
    <submittedName>
        <fullName evidence="2">Uncharacterized protein</fullName>
    </submittedName>
</protein>
<dbReference type="EMBL" id="FQUP01000001">
    <property type="protein sequence ID" value="SHE79858.1"/>
    <property type="molecule type" value="Genomic_DNA"/>
</dbReference>
<keyword evidence="3" id="KW-1185">Reference proteome</keyword>
<accession>A0A1M4WF37</accession>
<proteinExistence type="predicted"/>
<dbReference type="RefSeq" id="WP_073051599.1">
    <property type="nucleotide sequence ID" value="NZ_FQUP01000001.1"/>
</dbReference>
<gene>
    <name evidence="2" type="ORF">SAMN02745157_0962</name>
</gene>
<dbReference type="Proteomes" id="UP000184485">
    <property type="component" value="Unassembled WGS sequence"/>
</dbReference>
<evidence type="ECO:0000256" key="1">
    <source>
        <dbReference type="SAM" id="MobiDB-lite"/>
    </source>
</evidence>
<dbReference type="AlphaFoldDB" id="A0A1M4WF37"/>
<reference evidence="2 3" key="1">
    <citation type="submission" date="2016-11" db="EMBL/GenBank/DDBJ databases">
        <authorList>
            <person name="Jaros S."/>
            <person name="Januszkiewicz K."/>
            <person name="Wedrychowicz H."/>
        </authorList>
    </citation>
    <scope>NUCLEOTIDE SEQUENCE [LARGE SCALE GENOMIC DNA]</scope>
    <source>
        <strain evidence="2 3">DSM 19436</strain>
    </source>
</reference>
<evidence type="ECO:0000313" key="2">
    <source>
        <dbReference type="EMBL" id="SHE79858.1"/>
    </source>
</evidence>
<feature type="region of interest" description="Disordered" evidence="1">
    <location>
        <begin position="40"/>
        <end position="80"/>
    </location>
</feature>
<name>A0A1M4WF37_9HYPH</name>